<protein>
    <recommendedName>
        <fullName evidence="3">Secreted protein</fullName>
    </recommendedName>
</protein>
<proteinExistence type="predicted"/>
<evidence type="ECO:0008006" key="3">
    <source>
        <dbReference type="Google" id="ProtNLM"/>
    </source>
</evidence>
<evidence type="ECO:0000313" key="1">
    <source>
        <dbReference type="EMBL" id="BES94978.1"/>
    </source>
</evidence>
<sequence>MLYRVHDRFILPWLSLVPSRLHLDVPFGWLSSAAESGNSLENSKLFYIDVPSVFIHPPSAPRPLGAKRLTR</sequence>
<name>A0ABN7ARZ4_9HEMI</name>
<accession>A0ABN7ARZ4</accession>
<reference evidence="1 2" key="1">
    <citation type="submission" date="2023-09" db="EMBL/GenBank/DDBJ databases">
        <title>Nesidiocoris tenuis whole genome shotgun sequence.</title>
        <authorList>
            <person name="Shibata T."/>
            <person name="Shimoda M."/>
            <person name="Kobayashi T."/>
            <person name="Uehara T."/>
        </authorList>
    </citation>
    <scope>NUCLEOTIDE SEQUENCE [LARGE SCALE GENOMIC DNA]</scope>
    <source>
        <strain evidence="1 2">Japan</strain>
    </source>
</reference>
<organism evidence="1 2">
    <name type="scientific">Nesidiocoris tenuis</name>
    <dbReference type="NCBI Taxonomy" id="355587"/>
    <lineage>
        <taxon>Eukaryota</taxon>
        <taxon>Metazoa</taxon>
        <taxon>Ecdysozoa</taxon>
        <taxon>Arthropoda</taxon>
        <taxon>Hexapoda</taxon>
        <taxon>Insecta</taxon>
        <taxon>Pterygota</taxon>
        <taxon>Neoptera</taxon>
        <taxon>Paraneoptera</taxon>
        <taxon>Hemiptera</taxon>
        <taxon>Heteroptera</taxon>
        <taxon>Panheteroptera</taxon>
        <taxon>Cimicomorpha</taxon>
        <taxon>Miridae</taxon>
        <taxon>Dicyphina</taxon>
        <taxon>Nesidiocoris</taxon>
    </lineage>
</organism>
<gene>
    <name evidence="1" type="ORF">NTJ_07787</name>
</gene>
<dbReference type="EMBL" id="AP028913">
    <property type="protein sequence ID" value="BES94978.1"/>
    <property type="molecule type" value="Genomic_DNA"/>
</dbReference>
<evidence type="ECO:0000313" key="2">
    <source>
        <dbReference type="Proteomes" id="UP001307889"/>
    </source>
</evidence>
<keyword evidence="2" id="KW-1185">Reference proteome</keyword>
<dbReference type="Proteomes" id="UP001307889">
    <property type="component" value="Chromosome 5"/>
</dbReference>